<dbReference type="InterPro" id="IPR004155">
    <property type="entry name" value="PBS_lyase_HEAT"/>
</dbReference>
<dbReference type="InterPro" id="IPR011989">
    <property type="entry name" value="ARM-like"/>
</dbReference>
<dbReference type="SMART" id="SM00567">
    <property type="entry name" value="EZ_HEAT"/>
    <property type="match status" value="2"/>
</dbReference>
<proteinExistence type="predicted"/>
<name>A0ABZ2YB88_9BACT</name>
<dbReference type="Proteomes" id="UP001461341">
    <property type="component" value="Chromosome"/>
</dbReference>
<dbReference type="RefSeq" id="WP_369017702.1">
    <property type="nucleotide sequence ID" value="NZ_CP121689.1"/>
</dbReference>
<organism evidence="1 2">
    <name type="scientific">Thermatribacter velox</name>
    <dbReference type="NCBI Taxonomy" id="3039681"/>
    <lineage>
        <taxon>Bacteria</taxon>
        <taxon>Pseudomonadati</taxon>
        <taxon>Atribacterota</taxon>
        <taxon>Atribacteria</taxon>
        <taxon>Atribacterales</taxon>
        <taxon>Thermatribacteraceae</taxon>
        <taxon>Thermatribacter</taxon>
    </lineage>
</organism>
<sequence>MEVFCEALQHDIPQVRMGAAYTPGEIGDIRAAEPLPVTLRGENLGLEKTAAWVLSQIGGPRVPEVLCEALSQKDIVIIAGAYEFLSFTVHQVWRKIYLKFSTTSRKTKWPNCCSGRKIQFFAEAPDSGPESEIMNYYWTHSVRTGMTETI</sequence>
<keyword evidence="2" id="KW-1185">Reference proteome</keyword>
<dbReference type="Pfam" id="PF13646">
    <property type="entry name" value="HEAT_2"/>
    <property type="match status" value="1"/>
</dbReference>
<gene>
    <name evidence="1" type="ORF">QBE54_08125</name>
</gene>
<dbReference type="EMBL" id="CP121689">
    <property type="protein sequence ID" value="WZL75553.1"/>
    <property type="molecule type" value="Genomic_DNA"/>
</dbReference>
<dbReference type="SUPFAM" id="SSF48371">
    <property type="entry name" value="ARM repeat"/>
    <property type="match status" value="1"/>
</dbReference>
<accession>A0ABZ2YB88</accession>
<protein>
    <submittedName>
        <fullName evidence="1">HEAT repeat domain-containing protein</fullName>
    </submittedName>
</protein>
<dbReference type="Gene3D" id="1.25.10.10">
    <property type="entry name" value="Leucine-rich Repeat Variant"/>
    <property type="match status" value="1"/>
</dbReference>
<dbReference type="InterPro" id="IPR016024">
    <property type="entry name" value="ARM-type_fold"/>
</dbReference>
<evidence type="ECO:0000313" key="2">
    <source>
        <dbReference type="Proteomes" id="UP001461341"/>
    </source>
</evidence>
<evidence type="ECO:0000313" key="1">
    <source>
        <dbReference type="EMBL" id="WZL75553.1"/>
    </source>
</evidence>
<reference evidence="1 2" key="1">
    <citation type="submission" date="2023-03" db="EMBL/GenBank/DDBJ databases">
        <title>Novel Species.</title>
        <authorList>
            <person name="Ma S."/>
        </authorList>
    </citation>
    <scope>NUCLEOTIDE SEQUENCE [LARGE SCALE GENOMIC DNA]</scope>
    <source>
        <strain evidence="1 2">B11</strain>
    </source>
</reference>